<dbReference type="Proteomes" id="UP000245539">
    <property type="component" value="Unassembled WGS sequence"/>
</dbReference>
<protein>
    <recommendedName>
        <fullName evidence="1">KAP NTPase domain-containing protein</fullName>
    </recommendedName>
</protein>
<dbReference type="Pfam" id="PF07693">
    <property type="entry name" value="KAP_NTPase"/>
    <property type="match status" value="1"/>
</dbReference>
<dbReference type="OrthoDB" id="88903at2"/>
<evidence type="ECO:0000313" key="3">
    <source>
        <dbReference type="Proteomes" id="UP000245539"/>
    </source>
</evidence>
<comment type="caution">
    <text evidence="2">The sequence shown here is derived from an EMBL/GenBank/DDBJ whole genome shotgun (WGS) entry which is preliminary data.</text>
</comment>
<accession>A0A317CLF2</accession>
<name>A0A317CLF2_9GAMM</name>
<dbReference type="EMBL" id="QGKM01000013">
    <property type="protein sequence ID" value="PWQ99189.1"/>
    <property type="molecule type" value="Genomic_DNA"/>
</dbReference>
<dbReference type="InterPro" id="IPR052754">
    <property type="entry name" value="NTPase_KAP_P-loop"/>
</dbReference>
<proteinExistence type="predicted"/>
<dbReference type="InterPro" id="IPR011646">
    <property type="entry name" value="KAP_P-loop"/>
</dbReference>
<dbReference type="RefSeq" id="WP_109836950.1">
    <property type="nucleotide sequence ID" value="NZ_QGKM01000013.1"/>
</dbReference>
<dbReference type="PANTHER" id="PTHR22674:SF6">
    <property type="entry name" value="NTPASE KAP FAMILY P-LOOP DOMAIN-CONTAINING PROTEIN 1"/>
    <property type="match status" value="1"/>
</dbReference>
<sequence>MSDLIQSEINYYHNDQWSVIDELGLAGASERLARMTLQVSPPFSISVNGKWGSGKTSIMRRSFITLGGHPASQALLLGEDKQDTNHQEDDMKLSIIKENGSVNSARKLELKKNADWQERDFKAANQSLFVWYSPWQHQNSENPLIPLLLEVRNQFKTHHKLLEKSKSTTRRGALAALTLFERAIDAALILTQTSKRPLATGTTEAVRKVWQDEDSSSKYSDGQRFHLQFEDAVETALASLDPKMKNQDSIDHKARLIVFIDDLDRCEEATVVKLLEAIKLYLGTSRCVFVLGLDNNAILHALGNHWSSRSEDYNREYLEKLFQATIRIPNPQPSKVKELIAKQFKAHGIPEETLFAGVVCDLIEPNPRKLKNFTNSICATWGLHNIPNRENHDNSVNCNPETLQLILLQYLVLYHPAVWRILERQPWALKVLISILTANESEPLDLPEGLSELDQHVMKHFITRSFSHVLKQEGDNDEKHRGLGLDSAVDLFLERIDRKRSDELFIYHLKNAFTRNDEVPAHLLTIGEI</sequence>
<dbReference type="InterPro" id="IPR027417">
    <property type="entry name" value="P-loop_NTPase"/>
</dbReference>
<keyword evidence="3" id="KW-1185">Reference proteome</keyword>
<gene>
    <name evidence="2" type="ORF">DKW60_07110</name>
</gene>
<dbReference type="SUPFAM" id="SSF52540">
    <property type="entry name" value="P-loop containing nucleoside triphosphate hydrolases"/>
    <property type="match status" value="1"/>
</dbReference>
<evidence type="ECO:0000259" key="1">
    <source>
        <dbReference type="Pfam" id="PF07693"/>
    </source>
</evidence>
<organism evidence="2 3">
    <name type="scientific">Leucothrix pacifica</name>
    <dbReference type="NCBI Taxonomy" id="1247513"/>
    <lineage>
        <taxon>Bacteria</taxon>
        <taxon>Pseudomonadati</taxon>
        <taxon>Pseudomonadota</taxon>
        <taxon>Gammaproteobacteria</taxon>
        <taxon>Thiotrichales</taxon>
        <taxon>Thiotrichaceae</taxon>
        <taxon>Leucothrix</taxon>
    </lineage>
</organism>
<evidence type="ECO:0000313" key="2">
    <source>
        <dbReference type="EMBL" id="PWQ99189.1"/>
    </source>
</evidence>
<dbReference type="PANTHER" id="PTHR22674">
    <property type="entry name" value="NTPASE, KAP FAMILY P-LOOP DOMAIN-CONTAINING 1"/>
    <property type="match status" value="1"/>
</dbReference>
<feature type="domain" description="KAP NTPase" evidence="1">
    <location>
        <begin position="30"/>
        <end position="377"/>
    </location>
</feature>
<dbReference type="AlphaFoldDB" id="A0A317CLF2"/>
<reference evidence="2 3" key="1">
    <citation type="submission" date="2018-05" db="EMBL/GenBank/DDBJ databases">
        <title>Leucothrix arctica sp. nov., isolated from Arctic seawater.</title>
        <authorList>
            <person name="Choi A."/>
            <person name="Baek K."/>
        </authorList>
    </citation>
    <scope>NUCLEOTIDE SEQUENCE [LARGE SCALE GENOMIC DNA]</scope>
    <source>
        <strain evidence="2 3">JCM 18388</strain>
    </source>
</reference>